<gene>
    <name evidence="2" type="ORF">UFOPK3376_02361</name>
</gene>
<dbReference type="EMBL" id="CAFBLP010000073">
    <property type="protein sequence ID" value="CAB4886698.1"/>
    <property type="molecule type" value="Genomic_DNA"/>
</dbReference>
<protein>
    <submittedName>
        <fullName evidence="2">Unannotated protein</fullName>
    </submittedName>
</protein>
<sequence length="55" mass="5476">MVGMPEISPVGLADGLRLLIGVSTLSNSGETNAPGTGLGPLAKVNADGSTERPTR</sequence>
<reference evidence="2" key="1">
    <citation type="submission" date="2020-05" db="EMBL/GenBank/DDBJ databases">
        <authorList>
            <person name="Chiriac C."/>
            <person name="Salcher M."/>
            <person name="Ghai R."/>
            <person name="Kavagutti S V."/>
        </authorList>
    </citation>
    <scope>NUCLEOTIDE SEQUENCE</scope>
</reference>
<accession>A0A6J7EYT1</accession>
<evidence type="ECO:0000313" key="2">
    <source>
        <dbReference type="EMBL" id="CAB4886698.1"/>
    </source>
</evidence>
<organism evidence="2">
    <name type="scientific">freshwater metagenome</name>
    <dbReference type="NCBI Taxonomy" id="449393"/>
    <lineage>
        <taxon>unclassified sequences</taxon>
        <taxon>metagenomes</taxon>
        <taxon>ecological metagenomes</taxon>
    </lineage>
</organism>
<name>A0A6J7EYT1_9ZZZZ</name>
<feature type="compositionally biased region" description="Polar residues" evidence="1">
    <location>
        <begin position="25"/>
        <end position="34"/>
    </location>
</feature>
<dbReference type="AlphaFoldDB" id="A0A6J7EYT1"/>
<evidence type="ECO:0000256" key="1">
    <source>
        <dbReference type="SAM" id="MobiDB-lite"/>
    </source>
</evidence>
<proteinExistence type="predicted"/>
<feature type="region of interest" description="Disordered" evidence="1">
    <location>
        <begin position="25"/>
        <end position="55"/>
    </location>
</feature>